<dbReference type="Proteomes" id="UP001156703">
    <property type="component" value="Unassembled WGS sequence"/>
</dbReference>
<evidence type="ECO:0000313" key="3">
    <source>
        <dbReference type="Proteomes" id="UP001156703"/>
    </source>
</evidence>
<dbReference type="SUPFAM" id="SSF54001">
    <property type="entry name" value="Cysteine proteinases"/>
    <property type="match status" value="1"/>
</dbReference>
<feature type="signal peptide" evidence="1">
    <location>
        <begin position="1"/>
        <end position="24"/>
    </location>
</feature>
<organism evidence="2 3">
    <name type="scientific">Sphingomonas astaxanthinifaciens DSM 22298</name>
    <dbReference type="NCBI Taxonomy" id="1123267"/>
    <lineage>
        <taxon>Bacteria</taxon>
        <taxon>Pseudomonadati</taxon>
        <taxon>Pseudomonadota</taxon>
        <taxon>Alphaproteobacteria</taxon>
        <taxon>Sphingomonadales</taxon>
        <taxon>Sphingomonadaceae</taxon>
        <taxon>Sphingomonas</taxon>
    </lineage>
</organism>
<comment type="caution">
    <text evidence="2">The sequence shown here is derived from an EMBL/GenBank/DDBJ whole genome shotgun (WGS) entry which is preliminary data.</text>
</comment>
<protein>
    <recommendedName>
        <fullName evidence="4">Transglutaminase-like cysteine proteinase BTLCP</fullName>
    </recommendedName>
</protein>
<evidence type="ECO:0000313" key="2">
    <source>
        <dbReference type="EMBL" id="GLR48626.1"/>
    </source>
</evidence>
<dbReference type="PANTHER" id="PTHR39327:SF1">
    <property type="entry name" value="BLR5470 PROTEIN"/>
    <property type="match status" value="1"/>
</dbReference>
<accession>A0ABQ5ZAV8</accession>
<dbReference type="RefSeq" id="WP_051676703.1">
    <property type="nucleotide sequence ID" value="NZ_BSOO01000032.1"/>
</dbReference>
<gene>
    <name evidence="2" type="ORF">GCM10007925_23440</name>
</gene>
<dbReference type="Pfam" id="PF06035">
    <property type="entry name" value="Peptidase_C93"/>
    <property type="match status" value="1"/>
</dbReference>
<evidence type="ECO:0008006" key="4">
    <source>
        <dbReference type="Google" id="ProtNLM"/>
    </source>
</evidence>
<reference evidence="3" key="1">
    <citation type="journal article" date="2019" name="Int. J. Syst. Evol. Microbiol.">
        <title>The Global Catalogue of Microorganisms (GCM) 10K type strain sequencing project: providing services to taxonomists for standard genome sequencing and annotation.</title>
        <authorList>
            <consortium name="The Broad Institute Genomics Platform"/>
            <consortium name="The Broad Institute Genome Sequencing Center for Infectious Disease"/>
            <person name="Wu L."/>
            <person name="Ma J."/>
        </authorList>
    </citation>
    <scope>NUCLEOTIDE SEQUENCE [LARGE SCALE GENOMIC DNA]</scope>
    <source>
        <strain evidence="3">NBRC 102146</strain>
    </source>
</reference>
<dbReference type="InterPro" id="IPR010319">
    <property type="entry name" value="Transglutaminase-like_Cys_pept"/>
</dbReference>
<keyword evidence="1" id="KW-0732">Signal</keyword>
<dbReference type="InterPro" id="IPR038765">
    <property type="entry name" value="Papain-like_cys_pep_sf"/>
</dbReference>
<name>A0ABQ5ZAV8_9SPHN</name>
<dbReference type="Gene3D" id="3.10.620.30">
    <property type="match status" value="1"/>
</dbReference>
<dbReference type="PANTHER" id="PTHR39327">
    <property type="match status" value="1"/>
</dbReference>
<proteinExistence type="predicted"/>
<keyword evidence="3" id="KW-1185">Reference proteome</keyword>
<dbReference type="EMBL" id="BSOO01000032">
    <property type="protein sequence ID" value="GLR48626.1"/>
    <property type="molecule type" value="Genomic_DNA"/>
</dbReference>
<evidence type="ECO:0000256" key="1">
    <source>
        <dbReference type="SAM" id="SignalP"/>
    </source>
</evidence>
<sequence length="319" mass="33566">MDKSLAAVLGFAAVALVAPAPAVAQSAAAPYAVSASFVRKSEALLGTGSKLAELMSQQGGQALPAAAATNATAALTPAVLRSPYSATPIRLQRAAMVTSRPDVFGSTALAVTATPLDRRWQAVQSRSLDASSAHWAASLRGRSDAERLDAVNRFVNSRLAFVDDDRQFGRADVWQSAAESLRRGRGDCEDYAIAKLQLLRAAGFAERDLYLVILKDLVRRSDHAVLAVASGGRLLVLDNGTDRIVDSADITDYRPIFSYAAGKRWTHGYRRSAEPPMVLAAADRDASALPVPAAAPASPIGDAPHFEVSAADFSPALLG</sequence>
<feature type="chain" id="PRO_5045518223" description="Transglutaminase-like cysteine proteinase BTLCP" evidence="1">
    <location>
        <begin position="25"/>
        <end position="319"/>
    </location>
</feature>